<organism evidence="10 11">
    <name type="scientific">Lottiidibacillus patelloidae</name>
    <dbReference type="NCBI Taxonomy" id="2670334"/>
    <lineage>
        <taxon>Bacteria</taxon>
        <taxon>Bacillati</taxon>
        <taxon>Bacillota</taxon>
        <taxon>Bacilli</taxon>
        <taxon>Bacillales</taxon>
        <taxon>Bacillaceae</taxon>
        <taxon>Lottiidibacillus</taxon>
    </lineage>
</organism>
<dbReference type="PANTHER" id="PTHR31118">
    <property type="entry name" value="CYCLASE-LIKE PROTEIN 2"/>
    <property type="match status" value="1"/>
</dbReference>
<proteinExistence type="inferred from homology"/>
<reference evidence="10 11" key="2">
    <citation type="submission" date="2017-09" db="EMBL/GenBank/DDBJ databases">
        <title>Bacillus patelloidae sp. nov., isolated from the intestinal tract of a marine limpet.</title>
        <authorList>
            <person name="Liu R."/>
            <person name="Dong C."/>
            <person name="Shao Z."/>
        </authorList>
    </citation>
    <scope>NUCLEOTIDE SEQUENCE [LARGE SCALE GENOMIC DNA]</scope>
    <source>
        <strain evidence="10 11">SA5d-4</strain>
    </source>
</reference>
<evidence type="ECO:0000313" key="11">
    <source>
        <dbReference type="Proteomes" id="UP000217083"/>
    </source>
</evidence>
<comment type="subunit">
    <text evidence="2 9">Homodimer.</text>
</comment>
<name>A0A263BSM6_9BACI</name>
<dbReference type="InterPro" id="IPR007325">
    <property type="entry name" value="KFase/CYL"/>
</dbReference>
<comment type="pathway">
    <text evidence="8 9">Amino-acid degradation; L-tryptophan degradation via kynurenine pathway; L-kynurenine from L-tryptophan: step 2/2.</text>
</comment>
<dbReference type="GO" id="GO:0004328">
    <property type="term" value="F:formamidase activity"/>
    <property type="evidence" value="ECO:0007669"/>
    <property type="project" value="InterPro"/>
</dbReference>
<protein>
    <recommendedName>
        <fullName evidence="9">Kynurenine formamidase</fullName>
        <shortName evidence="9">KFA</shortName>
        <shortName evidence="9">KFase</shortName>
        <ecNumber evidence="9">3.5.1.9</ecNumber>
    </recommendedName>
    <alternativeName>
        <fullName evidence="9">Arylformamidase</fullName>
    </alternativeName>
    <alternativeName>
        <fullName evidence="9">N-formylkynurenine formamidase</fullName>
        <shortName evidence="9">FKF</shortName>
    </alternativeName>
</protein>
<evidence type="ECO:0000256" key="1">
    <source>
        <dbReference type="ARBA" id="ARBA00002204"/>
    </source>
</evidence>
<dbReference type="PANTHER" id="PTHR31118:SF32">
    <property type="entry name" value="KYNURENINE FORMAMIDASE"/>
    <property type="match status" value="1"/>
</dbReference>
<accession>A0A263BSM6</accession>
<dbReference type="FunFam" id="3.50.30.50:FF:000001">
    <property type="entry name" value="Kynurenine formamidase"/>
    <property type="match status" value="1"/>
</dbReference>
<dbReference type="UniPathway" id="UPA00333">
    <property type="reaction ID" value="UER00454"/>
</dbReference>
<comment type="caution">
    <text evidence="10">The sequence shown here is derived from an EMBL/GenBank/DDBJ whole genome shotgun (WGS) entry which is preliminary data.</text>
</comment>
<dbReference type="InterPro" id="IPR037175">
    <property type="entry name" value="KFase_sf"/>
</dbReference>
<dbReference type="Pfam" id="PF04199">
    <property type="entry name" value="Cyclase"/>
    <property type="match status" value="1"/>
</dbReference>
<sequence length="207" mass="23003">MSLIDISRPLQKGVPNWPGDTEFNYEVSWSKEQSGSVNVGKITMSIHTGTHIDSPFHFDNEGKKVKDLDINIYVGEALVVDMTGKDSIGADDLKHIDFEGVERILLKTNSWKDATIFPETITYLRPDIGQFLSEQGVRLIGVDVPSVDPLNSKELEAHHGLHKHEIYILEGINLEHIVPGRYELMALPLALSEADGSPVRAVLKPIL</sequence>
<dbReference type="GO" id="GO:0019441">
    <property type="term" value="P:L-tryptophan catabolic process to kynurenine"/>
    <property type="evidence" value="ECO:0007669"/>
    <property type="project" value="UniProtKB-UniRule"/>
</dbReference>
<evidence type="ECO:0000256" key="4">
    <source>
        <dbReference type="ARBA" id="ARBA00022801"/>
    </source>
</evidence>
<evidence type="ECO:0000256" key="2">
    <source>
        <dbReference type="ARBA" id="ARBA00011738"/>
    </source>
</evidence>
<feature type="binding site" evidence="9">
    <location>
        <position position="53"/>
    </location>
    <ligand>
        <name>Zn(2+)</name>
        <dbReference type="ChEBI" id="CHEBI:29105"/>
        <label>2</label>
    </ligand>
</feature>
<dbReference type="NCBIfam" id="TIGR03035">
    <property type="entry name" value="trp_arylform"/>
    <property type="match status" value="1"/>
</dbReference>
<keyword evidence="4 9" id="KW-0378">Hydrolase</keyword>
<evidence type="ECO:0000256" key="6">
    <source>
        <dbReference type="ARBA" id="ARBA00023079"/>
    </source>
</evidence>
<dbReference type="Proteomes" id="UP000217083">
    <property type="component" value="Unassembled WGS sequence"/>
</dbReference>
<gene>
    <name evidence="9 10" type="primary">kynB</name>
    <name evidence="10" type="ORF">CIB95_10780</name>
</gene>
<keyword evidence="11" id="KW-1185">Reference proteome</keyword>
<dbReference type="EC" id="3.5.1.9" evidence="9"/>
<feature type="binding site" evidence="9">
    <location>
        <position position="51"/>
    </location>
    <ligand>
        <name>Zn(2+)</name>
        <dbReference type="ChEBI" id="CHEBI:29105"/>
        <label>1</label>
    </ligand>
</feature>
<dbReference type="RefSeq" id="WP_094925029.1">
    <property type="nucleotide sequence ID" value="NZ_NPIA01000005.1"/>
</dbReference>
<comment type="function">
    <text evidence="1 9">Catalyzes the hydrolysis of N-formyl-L-kynurenine to L-kynurenine, the second step in the kynurenine pathway of tryptophan degradation.</text>
</comment>
<evidence type="ECO:0000256" key="5">
    <source>
        <dbReference type="ARBA" id="ARBA00022833"/>
    </source>
</evidence>
<evidence type="ECO:0000256" key="7">
    <source>
        <dbReference type="ARBA" id="ARBA00048496"/>
    </source>
</evidence>
<dbReference type="GO" id="GO:0008270">
    <property type="term" value="F:zinc ion binding"/>
    <property type="evidence" value="ECO:0007669"/>
    <property type="project" value="UniProtKB-UniRule"/>
</dbReference>
<comment type="similarity">
    <text evidence="9">Belongs to the Cyclase 1 superfamily. KynB family.</text>
</comment>
<dbReference type="HAMAP" id="MF_01969">
    <property type="entry name" value="KynB"/>
    <property type="match status" value="1"/>
</dbReference>
<feature type="binding site" evidence="9">
    <location>
        <position position="170"/>
    </location>
    <ligand>
        <name>Zn(2+)</name>
        <dbReference type="ChEBI" id="CHEBI:29105"/>
        <label>2</label>
    </ligand>
</feature>
<feature type="binding site" evidence="9">
    <location>
        <position position="17"/>
    </location>
    <ligand>
        <name>substrate</name>
    </ligand>
</feature>
<evidence type="ECO:0000313" key="10">
    <source>
        <dbReference type="EMBL" id="OZM56699.1"/>
    </source>
</evidence>
<feature type="binding site" evidence="9">
    <location>
        <position position="53"/>
    </location>
    <ligand>
        <name>Zn(2+)</name>
        <dbReference type="ChEBI" id="CHEBI:29105"/>
        <label>1</label>
    </ligand>
</feature>
<reference evidence="11" key="1">
    <citation type="submission" date="2017-08" db="EMBL/GenBank/DDBJ databases">
        <authorList>
            <person name="Huang Z."/>
        </authorList>
    </citation>
    <scope>NUCLEOTIDE SEQUENCE [LARGE SCALE GENOMIC DNA]</scope>
    <source>
        <strain evidence="11">SA5d-4</strain>
    </source>
</reference>
<keyword evidence="5 9" id="KW-0862">Zinc</keyword>
<comment type="catalytic activity">
    <reaction evidence="7 9">
        <text>N-formyl-L-kynurenine + H2O = L-kynurenine + formate + H(+)</text>
        <dbReference type="Rhea" id="RHEA:13009"/>
        <dbReference type="ChEBI" id="CHEBI:15377"/>
        <dbReference type="ChEBI" id="CHEBI:15378"/>
        <dbReference type="ChEBI" id="CHEBI:15740"/>
        <dbReference type="ChEBI" id="CHEBI:57959"/>
        <dbReference type="ChEBI" id="CHEBI:58629"/>
        <dbReference type="EC" id="3.5.1.9"/>
    </reaction>
</comment>
<feature type="binding site" evidence="9">
    <location>
        <position position="158"/>
    </location>
    <ligand>
        <name>Zn(2+)</name>
        <dbReference type="ChEBI" id="CHEBI:29105"/>
        <label>2</label>
    </ligand>
</feature>
<dbReference type="InterPro" id="IPR017484">
    <property type="entry name" value="Kynurenine_formamidase_bac"/>
</dbReference>
<feature type="binding site" evidence="9">
    <location>
        <position position="47"/>
    </location>
    <ligand>
        <name>Zn(2+)</name>
        <dbReference type="ChEBI" id="CHEBI:29105"/>
        <label>1</label>
    </ligand>
</feature>
<feature type="binding site" evidence="9">
    <location>
        <position position="170"/>
    </location>
    <ligand>
        <name>Zn(2+)</name>
        <dbReference type="ChEBI" id="CHEBI:29105"/>
        <label>1</label>
    </ligand>
</feature>
<dbReference type="GO" id="GO:0004061">
    <property type="term" value="F:arylformamidase activity"/>
    <property type="evidence" value="ECO:0007669"/>
    <property type="project" value="UniProtKB-UniRule"/>
</dbReference>
<feature type="active site" description="Proton donor/acceptor" evidence="9">
    <location>
        <position position="57"/>
    </location>
</feature>
<evidence type="ECO:0000256" key="9">
    <source>
        <dbReference type="HAMAP-Rule" id="MF_01969"/>
    </source>
</evidence>
<keyword evidence="3 9" id="KW-0479">Metal-binding</keyword>
<evidence type="ECO:0000256" key="3">
    <source>
        <dbReference type="ARBA" id="ARBA00022723"/>
    </source>
</evidence>
<keyword evidence="6 9" id="KW-0823">Tryptophan catabolism</keyword>
<dbReference type="AlphaFoldDB" id="A0A263BSM6"/>
<evidence type="ECO:0000256" key="8">
    <source>
        <dbReference type="ARBA" id="ARBA00060547"/>
    </source>
</evidence>
<dbReference type="EMBL" id="NPIA01000005">
    <property type="protein sequence ID" value="OZM56699.1"/>
    <property type="molecule type" value="Genomic_DNA"/>
</dbReference>
<comment type="cofactor">
    <cofactor evidence="9">
        <name>Zn(2+)</name>
        <dbReference type="ChEBI" id="CHEBI:29105"/>
    </cofactor>
    <text evidence="9">Binds 2 zinc ions per subunit.</text>
</comment>
<dbReference type="SUPFAM" id="SSF102198">
    <property type="entry name" value="Putative cyclase"/>
    <property type="match status" value="1"/>
</dbReference>
<dbReference type="Gene3D" id="3.50.30.50">
    <property type="entry name" value="Putative cyclase"/>
    <property type="match status" value="1"/>
</dbReference>